<keyword evidence="6" id="KW-0282">Flagellum</keyword>
<reference evidence="7" key="1">
    <citation type="journal article" date="2019" name="Int. J. Syst. Evol. Microbiol.">
        <title>The Global Catalogue of Microorganisms (GCM) 10K type strain sequencing project: providing services to taxonomists for standard genome sequencing and annotation.</title>
        <authorList>
            <consortium name="The Broad Institute Genomics Platform"/>
            <consortium name="The Broad Institute Genome Sequencing Center for Infectious Disease"/>
            <person name="Wu L."/>
            <person name="Ma J."/>
        </authorList>
    </citation>
    <scope>NUCLEOTIDE SEQUENCE [LARGE SCALE GENOMIC DNA]</scope>
    <source>
        <strain evidence="7">CCUG 56108</strain>
    </source>
</reference>
<dbReference type="InterPro" id="IPR039246">
    <property type="entry name" value="Flagellar_FlgA"/>
</dbReference>
<keyword evidence="6" id="KW-0969">Cilium</keyword>
<dbReference type="Pfam" id="PF13144">
    <property type="entry name" value="ChapFlgA"/>
    <property type="match status" value="1"/>
</dbReference>
<evidence type="ECO:0000313" key="6">
    <source>
        <dbReference type="EMBL" id="MFD1302819.1"/>
    </source>
</evidence>
<keyword evidence="7" id="KW-1185">Reference proteome</keyword>
<protein>
    <submittedName>
        <fullName evidence="6">Flagellar basal body P-ring formation chaperone FlgA</fullName>
    </submittedName>
</protein>
<evidence type="ECO:0000256" key="3">
    <source>
        <dbReference type="ARBA" id="ARBA00022764"/>
    </source>
</evidence>
<dbReference type="EMBL" id="JBHTND010000019">
    <property type="protein sequence ID" value="MFD1302819.1"/>
    <property type="molecule type" value="Genomic_DNA"/>
</dbReference>
<comment type="subcellular location">
    <subcellularLocation>
        <location evidence="1">Periplasm</location>
    </subcellularLocation>
</comment>
<evidence type="ECO:0000256" key="4">
    <source>
        <dbReference type="SAM" id="Phobius"/>
    </source>
</evidence>
<dbReference type="NCBIfam" id="TIGR03170">
    <property type="entry name" value="flgA_cterm"/>
    <property type="match status" value="1"/>
</dbReference>
<dbReference type="PANTHER" id="PTHR36307">
    <property type="entry name" value="FLAGELLA BASAL BODY P-RING FORMATION PROTEIN FLGA"/>
    <property type="match status" value="1"/>
</dbReference>
<keyword evidence="6" id="KW-0966">Cell projection</keyword>
<dbReference type="Gene3D" id="2.30.30.760">
    <property type="match status" value="1"/>
</dbReference>
<dbReference type="SMART" id="SM00858">
    <property type="entry name" value="SAF"/>
    <property type="match status" value="1"/>
</dbReference>
<keyword evidence="4" id="KW-0472">Membrane</keyword>
<dbReference type="CDD" id="cd11614">
    <property type="entry name" value="SAF_CpaB_FlgA_like"/>
    <property type="match status" value="1"/>
</dbReference>
<dbReference type="InterPro" id="IPR013974">
    <property type="entry name" value="SAF"/>
</dbReference>
<name>A0ABW3WZQ0_9HYPH</name>
<dbReference type="InterPro" id="IPR017585">
    <property type="entry name" value="SAF_FlgA"/>
</dbReference>
<dbReference type="RefSeq" id="WP_238204481.1">
    <property type="nucleotide sequence ID" value="NZ_JBHTND010000019.1"/>
</dbReference>
<proteinExistence type="predicted"/>
<keyword evidence="4" id="KW-1133">Transmembrane helix</keyword>
<organism evidence="6 7">
    <name type="scientific">Methylobacterium marchantiae</name>
    <dbReference type="NCBI Taxonomy" id="600331"/>
    <lineage>
        <taxon>Bacteria</taxon>
        <taxon>Pseudomonadati</taxon>
        <taxon>Pseudomonadota</taxon>
        <taxon>Alphaproteobacteria</taxon>
        <taxon>Hyphomicrobiales</taxon>
        <taxon>Methylobacteriaceae</taxon>
        <taxon>Methylobacterium</taxon>
    </lineage>
</organism>
<keyword evidence="3" id="KW-0574">Periplasm</keyword>
<keyword evidence="4" id="KW-0812">Transmembrane</keyword>
<dbReference type="Gene3D" id="3.90.1210.10">
    <property type="entry name" value="Antifreeze-like/N-acetylneuraminic acid synthase C-terminal domain"/>
    <property type="match status" value="1"/>
</dbReference>
<gene>
    <name evidence="6" type="primary">flgA</name>
    <name evidence="6" type="ORF">ACFQ4G_14690</name>
</gene>
<dbReference type="Proteomes" id="UP001597176">
    <property type="component" value="Unassembled WGS sequence"/>
</dbReference>
<keyword evidence="2" id="KW-0732">Signal</keyword>
<feature type="transmembrane region" description="Helical" evidence="4">
    <location>
        <begin position="22"/>
        <end position="42"/>
    </location>
</feature>
<sequence length="349" mass="36768">MYALRQIHPVQRKRVATLTPGIVVRVFIALAAFSYMTVHVLAEEAGQRVRLRGDVTARGDILTLGDLVEGAPTDLARRPLFRAPALGASGTIQTRRIAEAVMPLGLGEIETGGRQQVSVQRAARRVGPTEIEAAIKRVLEASYGLDQRNLAIRLDGENTILLAPVDLDGQATALDLSYDPRLKRVAALITLGERQASLRVSGQVQEIREVQVLARSLNRGDTLGAADITVERRPREATPADAQGGSAVATGQVAQRSLSAGAVLRSGDIAPADLVQRGEAVTIVFDAPGLNLSLRGQANENGRLGAAITVTNPVSKKILAATIIGPGRVSVSSPASLGRQASATFDAGR</sequence>
<accession>A0ABW3WZQ0</accession>
<feature type="domain" description="SAF" evidence="5">
    <location>
        <begin position="208"/>
        <end position="270"/>
    </location>
</feature>
<evidence type="ECO:0000259" key="5">
    <source>
        <dbReference type="SMART" id="SM00858"/>
    </source>
</evidence>
<comment type="caution">
    <text evidence="6">The sequence shown here is derived from an EMBL/GenBank/DDBJ whole genome shotgun (WGS) entry which is preliminary data.</text>
</comment>
<evidence type="ECO:0000256" key="2">
    <source>
        <dbReference type="ARBA" id="ARBA00022729"/>
    </source>
</evidence>
<evidence type="ECO:0000313" key="7">
    <source>
        <dbReference type="Proteomes" id="UP001597176"/>
    </source>
</evidence>
<evidence type="ECO:0000256" key="1">
    <source>
        <dbReference type="ARBA" id="ARBA00004418"/>
    </source>
</evidence>
<dbReference type="PANTHER" id="PTHR36307:SF1">
    <property type="entry name" value="FLAGELLA BASAL BODY P-RING FORMATION PROTEIN FLGA"/>
    <property type="match status" value="1"/>
</dbReference>